<evidence type="ECO:0000313" key="3">
    <source>
        <dbReference type="Proteomes" id="UP001281761"/>
    </source>
</evidence>
<name>A0ABQ9Y5P2_9EUKA</name>
<organism evidence="2 3">
    <name type="scientific">Blattamonas nauphoetae</name>
    <dbReference type="NCBI Taxonomy" id="2049346"/>
    <lineage>
        <taxon>Eukaryota</taxon>
        <taxon>Metamonada</taxon>
        <taxon>Preaxostyla</taxon>
        <taxon>Oxymonadida</taxon>
        <taxon>Blattamonas</taxon>
    </lineage>
</organism>
<evidence type="ECO:0000256" key="1">
    <source>
        <dbReference type="SAM" id="MobiDB-lite"/>
    </source>
</evidence>
<gene>
    <name evidence="2" type="ORF">BLNAU_5863</name>
</gene>
<protein>
    <submittedName>
        <fullName evidence="2">Uncharacterized protein</fullName>
    </submittedName>
</protein>
<feature type="region of interest" description="Disordered" evidence="1">
    <location>
        <begin position="1"/>
        <end position="57"/>
    </location>
</feature>
<feature type="compositionally biased region" description="Polar residues" evidence="1">
    <location>
        <begin position="1"/>
        <end position="17"/>
    </location>
</feature>
<comment type="caution">
    <text evidence="2">The sequence shown here is derived from an EMBL/GenBank/DDBJ whole genome shotgun (WGS) entry which is preliminary data.</text>
</comment>
<evidence type="ECO:0000313" key="2">
    <source>
        <dbReference type="EMBL" id="KAK2959068.1"/>
    </source>
</evidence>
<reference evidence="2 3" key="1">
    <citation type="journal article" date="2022" name="bioRxiv">
        <title>Genomics of Preaxostyla Flagellates Illuminates Evolutionary Transitions and the Path Towards Mitochondrial Loss.</title>
        <authorList>
            <person name="Novak L.V.F."/>
            <person name="Treitli S.C."/>
            <person name="Pyrih J."/>
            <person name="Halakuc P."/>
            <person name="Pipaliya S.V."/>
            <person name="Vacek V."/>
            <person name="Brzon O."/>
            <person name="Soukal P."/>
            <person name="Eme L."/>
            <person name="Dacks J.B."/>
            <person name="Karnkowska A."/>
            <person name="Elias M."/>
            <person name="Hampl V."/>
        </authorList>
    </citation>
    <scope>NUCLEOTIDE SEQUENCE [LARGE SCALE GENOMIC DNA]</scope>
    <source>
        <strain evidence="2">NAU3</strain>
        <tissue evidence="2">Gut</tissue>
    </source>
</reference>
<dbReference type="EMBL" id="JARBJD010000032">
    <property type="protein sequence ID" value="KAK2959068.1"/>
    <property type="molecule type" value="Genomic_DNA"/>
</dbReference>
<proteinExistence type="predicted"/>
<sequence length="149" mass="16700">MLNGKSSNGDCNSTSTERLGKRGRLFAMSESVRHPSPSSRPPHLRGESNPFKRKQRGRVGVERCACECAEENVGGRAQRLHSQNVHNFEWLRASLPSRTSTVLLKNQQQRALFKGSNGVRCTRQFIEDVEDLVQFQVGAYFFGSDSDTV</sequence>
<keyword evidence="3" id="KW-1185">Reference proteome</keyword>
<accession>A0ABQ9Y5P2</accession>
<dbReference type="Proteomes" id="UP001281761">
    <property type="component" value="Unassembled WGS sequence"/>
</dbReference>